<comment type="caution">
    <text evidence="2">The sequence shown here is derived from an EMBL/GenBank/DDBJ whole genome shotgun (WGS) entry which is preliminary data.</text>
</comment>
<organism evidence="2 3">
    <name type="scientific">Allokutzneria oryzae</name>
    <dbReference type="NCBI Taxonomy" id="1378989"/>
    <lineage>
        <taxon>Bacteria</taxon>
        <taxon>Bacillati</taxon>
        <taxon>Actinomycetota</taxon>
        <taxon>Actinomycetes</taxon>
        <taxon>Pseudonocardiales</taxon>
        <taxon>Pseudonocardiaceae</taxon>
        <taxon>Allokutzneria</taxon>
    </lineage>
</organism>
<reference evidence="2 3" key="1">
    <citation type="submission" date="2024-09" db="EMBL/GenBank/DDBJ databases">
        <authorList>
            <person name="Sun Q."/>
            <person name="Mori K."/>
        </authorList>
    </citation>
    <scope>NUCLEOTIDE SEQUENCE [LARGE SCALE GENOMIC DNA]</scope>
    <source>
        <strain evidence="2 3">TBRC 7907</strain>
    </source>
</reference>
<protein>
    <submittedName>
        <fullName evidence="2">Uncharacterized protein</fullName>
    </submittedName>
</protein>
<dbReference type="EMBL" id="JBHLZU010000008">
    <property type="protein sequence ID" value="MFB9904230.1"/>
    <property type="molecule type" value="Genomic_DNA"/>
</dbReference>
<keyword evidence="3" id="KW-1185">Reference proteome</keyword>
<accession>A0ABV5ZUY1</accession>
<evidence type="ECO:0000313" key="2">
    <source>
        <dbReference type="EMBL" id="MFB9904230.1"/>
    </source>
</evidence>
<name>A0ABV5ZUY1_9PSEU</name>
<evidence type="ECO:0000313" key="3">
    <source>
        <dbReference type="Proteomes" id="UP001589693"/>
    </source>
</evidence>
<proteinExistence type="predicted"/>
<gene>
    <name evidence="2" type="ORF">ACFFQA_09790</name>
</gene>
<feature type="region of interest" description="Disordered" evidence="1">
    <location>
        <begin position="1"/>
        <end position="24"/>
    </location>
</feature>
<dbReference type="Proteomes" id="UP001589693">
    <property type="component" value="Unassembled WGS sequence"/>
</dbReference>
<sequence length="124" mass="12385">MGTVGIRGQRLARPGDTSGGGRWPERAFHARGEFGVEAVRESGVGVSVGGEVDAVGLLGPGLAPPLDDIEGEPRWVPVSLRPSGSLVAVKESSACSGPSGTSATRDPNKVGLSAIAARSIAGAV</sequence>
<evidence type="ECO:0000256" key="1">
    <source>
        <dbReference type="SAM" id="MobiDB-lite"/>
    </source>
</evidence>
<dbReference type="RefSeq" id="WP_377851424.1">
    <property type="nucleotide sequence ID" value="NZ_JBHLZU010000008.1"/>
</dbReference>